<name>A0A7S4VS05_9STRA</name>
<dbReference type="InterPro" id="IPR032675">
    <property type="entry name" value="LRR_dom_sf"/>
</dbReference>
<dbReference type="AlphaFoldDB" id="A0A7S4VS05"/>
<dbReference type="FunFam" id="3.80.10.10:FF:000383">
    <property type="entry name" value="Leucine-rich repeat receptor protein kinase EMS1"/>
    <property type="match status" value="2"/>
</dbReference>
<evidence type="ECO:0000313" key="3">
    <source>
        <dbReference type="EMBL" id="CAE4627705.1"/>
    </source>
</evidence>
<dbReference type="InterPro" id="IPR003591">
    <property type="entry name" value="Leu-rich_rpt_typical-subtyp"/>
</dbReference>
<evidence type="ECO:0000256" key="2">
    <source>
        <dbReference type="ARBA" id="ARBA00022737"/>
    </source>
</evidence>
<gene>
    <name evidence="3" type="ORF">DBRI00130_LOCUS25667</name>
</gene>
<accession>A0A7S4VS05</accession>
<dbReference type="SUPFAM" id="SSF52058">
    <property type="entry name" value="L domain-like"/>
    <property type="match status" value="2"/>
</dbReference>
<keyword evidence="1" id="KW-0433">Leucine-rich repeat</keyword>
<proteinExistence type="predicted"/>
<dbReference type="SMART" id="SM00369">
    <property type="entry name" value="LRR_TYP"/>
    <property type="match status" value="6"/>
</dbReference>
<dbReference type="EMBL" id="HBNS01032761">
    <property type="protein sequence ID" value="CAE4627705.1"/>
    <property type="molecule type" value="Transcribed_RNA"/>
</dbReference>
<dbReference type="PANTHER" id="PTHR48065:SF11">
    <property type="entry name" value="OS11G0213300 PROTEIN"/>
    <property type="match status" value="1"/>
</dbReference>
<reference evidence="3" key="1">
    <citation type="submission" date="2021-01" db="EMBL/GenBank/DDBJ databases">
        <authorList>
            <person name="Corre E."/>
            <person name="Pelletier E."/>
            <person name="Niang G."/>
            <person name="Scheremetjew M."/>
            <person name="Finn R."/>
            <person name="Kale V."/>
            <person name="Holt S."/>
            <person name="Cochrane G."/>
            <person name="Meng A."/>
            <person name="Brown T."/>
            <person name="Cohen L."/>
        </authorList>
    </citation>
    <scope>NUCLEOTIDE SEQUENCE</scope>
    <source>
        <strain evidence="3">GSO104</strain>
    </source>
</reference>
<protein>
    <recommendedName>
        <fullName evidence="4">L domain-like protein</fullName>
    </recommendedName>
</protein>
<sequence>MLGGILPKRFSVLTEISRLDLSNNNFSGDIASIGRLPNLKSLGLQGNSFVGTIPPSLGDAFDLKSATFQSNFLSGIMPDSVCSLFPPLGNLETLTSDCGPMIPLIECDCCTECFDGPTQPPSASPTIIDLICNLTQEERYNEIFDELSAVSNPDDLSNPDSPQGEAIDWLVNEDGLQLCPGDETLTQRYVLAVLYYSTDGDNWFRCSNTEEGKLNCDREAFLSPVSECQWGGVRCNDGEKVKKIGLDQNNLNGTVPSELGALTNLMILRMCNNLLTGVLPGSIWNISTLETLQIDNNSLEGQLPPRLDHLSNIANLIISNNLFEGNISSIADLTGLVLLELDNNQFSSTIPEGLGDAFLLETGTFHANFFTGSMPLSVCDNVDPLGSITTLTADCGSVNPLIECICCTQCFNGPVCGVSQETRAVQIFEILRTVSNPNDLENPNTPEGQAFDWIVFDDDLFLCPDNATLTQRYVMAVLYYATDGDNWTICSNTEEGTSNCGIVTGDISSGFNFESRPAYLTAVSECEWFGNSCDENGAMKSIQLDNNNLNGTIPSEISTLNDLRTLQLDQNILRELVPEDIANLTMLEKLRLDNNMLSGPLPSMISQLTMLVELVLNDNALTGDIQEIENLLELQILELQNNMFSGFIPPGLGNALNLETAQFFQNNFTGSMPVVICDNIEPLGSIMVLTADCGGSSPPVSCICCTACFSEDEGLLRFTSVNTTIEIPPDYDIYVKSIVSHSLRHDNSN</sequence>
<evidence type="ECO:0000256" key="1">
    <source>
        <dbReference type="ARBA" id="ARBA00022614"/>
    </source>
</evidence>
<dbReference type="Gene3D" id="3.80.10.10">
    <property type="entry name" value="Ribonuclease Inhibitor"/>
    <property type="match status" value="4"/>
</dbReference>
<dbReference type="Pfam" id="PF00560">
    <property type="entry name" value="LRR_1"/>
    <property type="match status" value="5"/>
</dbReference>
<dbReference type="PANTHER" id="PTHR48065">
    <property type="entry name" value="OS10G0469600 PROTEIN"/>
    <property type="match status" value="1"/>
</dbReference>
<evidence type="ECO:0008006" key="4">
    <source>
        <dbReference type="Google" id="ProtNLM"/>
    </source>
</evidence>
<keyword evidence="2" id="KW-0677">Repeat</keyword>
<dbReference type="InterPro" id="IPR001611">
    <property type="entry name" value="Leu-rich_rpt"/>
</dbReference>
<organism evidence="3">
    <name type="scientific">Ditylum brightwellii</name>
    <dbReference type="NCBI Taxonomy" id="49249"/>
    <lineage>
        <taxon>Eukaryota</taxon>
        <taxon>Sar</taxon>
        <taxon>Stramenopiles</taxon>
        <taxon>Ochrophyta</taxon>
        <taxon>Bacillariophyta</taxon>
        <taxon>Mediophyceae</taxon>
        <taxon>Lithodesmiophycidae</taxon>
        <taxon>Lithodesmiales</taxon>
        <taxon>Lithodesmiaceae</taxon>
        <taxon>Ditylum</taxon>
    </lineage>
</organism>